<evidence type="ECO:0000313" key="2">
    <source>
        <dbReference type="Proteomes" id="UP000243338"/>
    </source>
</evidence>
<dbReference type="RefSeq" id="WP_091690493.1">
    <property type="nucleotide sequence ID" value="NZ_CAAGSJ010000008.1"/>
</dbReference>
<dbReference type="Proteomes" id="UP000243338">
    <property type="component" value="Unassembled WGS sequence"/>
</dbReference>
<protein>
    <submittedName>
        <fullName evidence="1">Uncharacterized protein</fullName>
    </submittedName>
</protein>
<dbReference type="OrthoDB" id="139147at2157"/>
<gene>
    <name evidence="1" type="ORF">SAMN04488587_2043</name>
</gene>
<evidence type="ECO:0000313" key="1">
    <source>
        <dbReference type="EMBL" id="SET04212.1"/>
    </source>
</evidence>
<accession>A0A1I0BDH6</accession>
<name>A0A1I0BDH6_9EURY</name>
<reference evidence="2" key="1">
    <citation type="submission" date="2016-10" db="EMBL/GenBank/DDBJ databases">
        <authorList>
            <person name="Varghese N."/>
            <person name="Submissions S."/>
        </authorList>
    </citation>
    <scope>NUCLEOTIDE SEQUENCE [LARGE SCALE GENOMIC DNA]</scope>
    <source>
        <strain evidence="2">SLH 33</strain>
    </source>
</reference>
<sequence>MTASKGKAPIFCEKYCPVCRAARAGNGIGKALQNLELKIVGKNGCIWGKARTEYYGVTPDKPIQNKAYRF</sequence>
<dbReference type="AlphaFoldDB" id="A0A1I0BDH6"/>
<keyword evidence="2" id="KW-1185">Reference proteome</keyword>
<organism evidence="1 2">
    <name type="scientific">Methanococcoides vulcani</name>
    <dbReference type="NCBI Taxonomy" id="1353158"/>
    <lineage>
        <taxon>Archaea</taxon>
        <taxon>Methanobacteriati</taxon>
        <taxon>Methanobacteriota</taxon>
        <taxon>Stenosarchaea group</taxon>
        <taxon>Methanomicrobia</taxon>
        <taxon>Methanosarcinales</taxon>
        <taxon>Methanosarcinaceae</taxon>
        <taxon>Methanococcoides</taxon>
    </lineage>
</organism>
<dbReference type="EMBL" id="FOHQ01000007">
    <property type="protein sequence ID" value="SET04212.1"/>
    <property type="molecule type" value="Genomic_DNA"/>
</dbReference>
<proteinExistence type="predicted"/>